<organism evidence="1 2">
    <name type="scientific">Dermatophagoides pteronyssinus</name>
    <name type="common">European house dust mite</name>
    <dbReference type="NCBI Taxonomy" id="6956"/>
    <lineage>
        <taxon>Eukaryota</taxon>
        <taxon>Metazoa</taxon>
        <taxon>Ecdysozoa</taxon>
        <taxon>Arthropoda</taxon>
        <taxon>Chelicerata</taxon>
        <taxon>Arachnida</taxon>
        <taxon>Acari</taxon>
        <taxon>Acariformes</taxon>
        <taxon>Sarcoptiformes</taxon>
        <taxon>Astigmata</taxon>
        <taxon>Psoroptidia</taxon>
        <taxon>Analgoidea</taxon>
        <taxon>Pyroglyphidae</taxon>
        <taxon>Dermatophagoidinae</taxon>
        <taxon>Dermatophagoides</taxon>
    </lineage>
</organism>
<proteinExistence type="predicted"/>
<evidence type="ECO:0000313" key="2">
    <source>
        <dbReference type="RefSeq" id="XP_027196152.1"/>
    </source>
</evidence>
<dbReference type="KEGG" id="dpte:113790661"/>
<dbReference type="OrthoDB" id="6093641at2759"/>
<protein>
    <submittedName>
        <fullName evidence="2">Orcokinin peptides type A-like</fullName>
    </submittedName>
</protein>
<dbReference type="InParanoid" id="A0A6P6XRQ5"/>
<dbReference type="AlphaFoldDB" id="A0A6P6XRQ5"/>
<dbReference type="Proteomes" id="UP000515146">
    <property type="component" value="Unplaced"/>
</dbReference>
<sequence>MDGELTRIIEQIKSKNNKFNLITPNKLTAKQYISILDNYSSGEVSARLASIFSSSPSLLSLNNVVGGGSGRRNRRSSFDSMTGLSIGYSKRRFDPMIGLLPTKRGMNFDEMDHSGFAGFAKRGIVDFDEMDHSGFAGFNKRRSADFDEMDHSGFAGFSKRRNFDEMDHSGFAGFAKRFNDFDEIDRSGFNGFAKRSANFDEIDHSGFAGFAKRKQQHGFDFDEMDRSGFTNSFAKRLNFDELDRSGFNSFKRFYFDPISYRWSLNDLKFFKQFANRPLIKQQQQQQ</sequence>
<keyword evidence="1" id="KW-1185">Reference proteome</keyword>
<dbReference type="RefSeq" id="XP_027196152.1">
    <property type="nucleotide sequence ID" value="XM_027340351.1"/>
</dbReference>
<evidence type="ECO:0000313" key="1">
    <source>
        <dbReference type="Proteomes" id="UP000515146"/>
    </source>
</evidence>
<name>A0A6P6XRQ5_DERPT</name>
<reference evidence="2" key="1">
    <citation type="submission" date="2025-08" db="UniProtKB">
        <authorList>
            <consortium name="RefSeq"/>
        </authorList>
    </citation>
    <scope>IDENTIFICATION</scope>
    <source>
        <strain evidence="2">Airmid</strain>
    </source>
</reference>
<dbReference type="OMA" id="HLNGAQF"/>
<gene>
    <name evidence="2" type="primary">LOC113790661</name>
</gene>
<accession>A0A6P6XRQ5</accession>